<organism evidence="1 2">
    <name type="scientific">Hominisplanchenecus murintestinalis</name>
    <dbReference type="NCBI Taxonomy" id="2941517"/>
    <lineage>
        <taxon>Bacteria</taxon>
        <taxon>Bacillati</taxon>
        <taxon>Bacillota</taxon>
        <taxon>Clostridia</taxon>
        <taxon>Lachnospirales</taxon>
        <taxon>Lachnospiraceae</taxon>
        <taxon>Hominisplanchenecus</taxon>
    </lineage>
</organism>
<sequence>MLVNTRGFCTKQVEVKSLYIRTKISINRKGLKAFAVFLLSIFAGIRYKAVSGIGCRSPPLNLDFQKNSDWR</sequence>
<keyword evidence="2" id="KW-1185">Reference proteome</keyword>
<reference evidence="1" key="1">
    <citation type="submission" date="2019-04" db="EMBL/GenBank/DDBJ databases">
        <title>Microbes associate with the intestines of laboratory mice.</title>
        <authorList>
            <person name="Navarre W."/>
            <person name="Wong E."/>
            <person name="Huang K."/>
            <person name="Tropini C."/>
            <person name="Ng K."/>
            <person name="Yu B."/>
        </authorList>
    </citation>
    <scope>NUCLEOTIDE SEQUENCE</scope>
    <source>
        <strain evidence="1">NM72_1-8</strain>
    </source>
</reference>
<dbReference type="Proteomes" id="UP000307720">
    <property type="component" value="Unassembled WGS sequence"/>
</dbReference>
<comment type="caution">
    <text evidence="1">The sequence shown here is derived from an EMBL/GenBank/DDBJ whole genome shotgun (WGS) entry which is preliminary data.</text>
</comment>
<evidence type="ECO:0000313" key="1">
    <source>
        <dbReference type="EMBL" id="TGX97821.1"/>
    </source>
</evidence>
<name>A0AC61QY20_9FIRM</name>
<accession>A0AC61QY20</accession>
<proteinExistence type="predicted"/>
<dbReference type="EMBL" id="SRZB01000026">
    <property type="protein sequence ID" value="TGX97821.1"/>
    <property type="molecule type" value="Genomic_DNA"/>
</dbReference>
<protein>
    <submittedName>
        <fullName evidence="1">Uncharacterized protein</fullName>
    </submittedName>
</protein>
<gene>
    <name evidence="1" type="ORF">E5357_11345</name>
</gene>
<evidence type="ECO:0000313" key="2">
    <source>
        <dbReference type="Proteomes" id="UP000307720"/>
    </source>
</evidence>